<reference evidence="2" key="1">
    <citation type="submission" date="2023-06" db="EMBL/GenBank/DDBJ databases">
        <title>Gordonia sp. nov. and Pseudochrobactrum sp. nov., two species isolated from the burying beetle Nicrophorus vespilloides.</title>
        <authorList>
            <person name="Poehlein A."/>
            <person name="Guzman J."/>
            <person name="Daniel R."/>
            <person name="Vilcinskas A."/>
        </authorList>
    </citation>
    <scope>NUCLEOTIDE SEQUENCE</scope>
    <source>
        <strain evidence="2">MP11Mi</strain>
    </source>
</reference>
<dbReference type="EMBL" id="CP128986">
    <property type="protein sequence ID" value="WOC11330.1"/>
    <property type="molecule type" value="Genomic_DNA"/>
</dbReference>
<sequence>MADKPRILHDGKDLIWSLIALGVIVLVVAGIAGSCSWGFGSDATEQNIPHFDVSDGLRADANTMRFPIRDPKVPNDWQANSGSTQEIAATISSNVGWITTGGAYIQLAQTDATEEALMRKLLGDDTSGTGPRDIGGQMWVTYENLDRQKAWIVDLGDVRIGIKSRGKDESMQTLAEAVLAAKPLKVDRPMPTG</sequence>
<name>A0AA97CUA7_9ACTN</name>
<organism evidence="2">
    <name type="scientific">Gordonia sp. MP11Mi</name>
    <dbReference type="NCBI Taxonomy" id="3022769"/>
    <lineage>
        <taxon>Bacteria</taxon>
        <taxon>Bacillati</taxon>
        <taxon>Actinomycetota</taxon>
        <taxon>Actinomycetes</taxon>
        <taxon>Mycobacteriales</taxon>
        <taxon>Gordoniaceae</taxon>
        <taxon>Gordonia</taxon>
    </lineage>
</organism>
<evidence type="ECO:0008006" key="3">
    <source>
        <dbReference type="Google" id="ProtNLM"/>
    </source>
</evidence>
<feature type="transmembrane region" description="Helical" evidence="1">
    <location>
        <begin position="14"/>
        <end position="39"/>
    </location>
</feature>
<gene>
    <name evidence="2" type="ORF">MP11Mi_03970</name>
</gene>
<dbReference type="AlphaFoldDB" id="A0AA97CUA7"/>
<protein>
    <recommendedName>
        <fullName evidence="3">DUF4245 domain-containing protein</fullName>
    </recommendedName>
</protein>
<dbReference type="RefSeq" id="WP_420040650.1">
    <property type="nucleotide sequence ID" value="NZ_CP128986.1"/>
</dbReference>
<accession>A0AA97CUA7</accession>
<dbReference type="PROSITE" id="PS51257">
    <property type="entry name" value="PROKAR_LIPOPROTEIN"/>
    <property type="match status" value="1"/>
</dbReference>
<keyword evidence="1" id="KW-1133">Transmembrane helix</keyword>
<keyword evidence="1" id="KW-0472">Membrane</keyword>
<dbReference type="InterPro" id="IPR025339">
    <property type="entry name" value="DUF4245"/>
</dbReference>
<evidence type="ECO:0000313" key="2">
    <source>
        <dbReference type="EMBL" id="WOC11330.1"/>
    </source>
</evidence>
<proteinExistence type="predicted"/>
<dbReference type="Pfam" id="PF14030">
    <property type="entry name" value="DUF4245"/>
    <property type="match status" value="1"/>
</dbReference>
<keyword evidence="1" id="KW-0812">Transmembrane</keyword>
<evidence type="ECO:0000256" key="1">
    <source>
        <dbReference type="SAM" id="Phobius"/>
    </source>
</evidence>